<evidence type="ECO:0000256" key="2">
    <source>
        <dbReference type="ARBA" id="ARBA00022448"/>
    </source>
</evidence>
<feature type="transmembrane region" description="Helical" evidence="6">
    <location>
        <begin position="203"/>
        <end position="224"/>
    </location>
</feature>
<feature type="transmembrane region" description="Helical" evidence="6">
    <location>
        <begin position="132"/>
        <end position="152"/>
    </location>
</feature>
<dbReference type="PANTHER" id="PTHR23519">
    <property type="entry name" value="AUTOPHAGY-RELATED PROTEIN 22"/>
    <property type="match status" value="1"/>
</dbReference>
<dbReference type="InterPro" id="IPR024671">
    <property type="entry name" value="Atg22-like"/>
</dbReference>
<feature type="transmembrane region" description="Helical" evidence="6">
    <location>
        <begin position="264"/>
        <end position="286"/>
    </location>
</feature>
<keyword evidence="2" id="KW-0813">Transport</keyword>
<dbReference type="AlphaFoldDB" id="A0A895XSZ1"/>
<evidence type="ECO:0000259" key="7">
    <source>
        <dbReference type="PROSITE" id="PS50850"/>
    </source>
</evidence>
<evidence type="ECO:0000256" key="5">
    <source>
        <dbReference type="ARBA" id="ARBA00023136"/>
    </source>
</evidence>
<accession>A0A895XSZ1</accession>
<protein>
    <submittedName>
        <fullName evidence="8">MFS transporter</fullName>
    </submittedName>
</protein>
<sequence>MSPIANTHSTRRERVGWYAYALADQPFVTTVMTVLGTIYLTRLAGIAAGCNPDQGGCADRQVPVLWFDIPIGSLWAYTTSVSVLFAVVMLPIVGTIADRSPNKRRLLVFFAVIGALFMFSFVFVGIDSGNYLFAAFLILGANIFYACASVVYDSYLPQLAGPADRDRVSSIGWAGGYISGGVFLMLNLLTLNLAEAQGINPLIAVQYGMAATGIWWIAWTMFTLSRLENRPLLESKFTDSGMVKGSLKELKQNFSELKRYPYTLLFLGAFLLYSDGISTVIALSSTYGDQELGLSTDVLVLTILIVQFVNFAGALTLKAIAVRIGAKKTILLGLIGWSGVVLAAFWMPAGSPGWFLALGVALGMVMGGTQALSRSLFSQLIPEGREAAYFGIYQIADRGTSWIGPLVFGVIVQMTGSMRAGIFALLAFFILGFILLAMVPIRKAIEAVGNTPPAKV</sequence>
<dbReference type="Pfam" id="PF11700">
    <property type="entry name" value="ATG22"/>
    <property type="match status" value="1"/>
</dbReference>
<dbReference type="RefSeq" id="WP_213172781.1">
    <property type="nucleotide sequence ID" value="NZ_CP070496.1"/>
</dbReference>
<organism evidence="8 9">
    <name type="scientific">Natronoglycomyces albus</name>
    <dbReference type="NCBI Taxonomy" id="2811108"/>
    <lineage>
        <taxon>Bacteria</taxon>
        <taxon>Bacillati</taxon>
        <taxon>Actinomycetota</taxon>
        <taxon>Actinomycetes</taxon>
        <taxon>Glycomycetales</taxon>
        <taxon>Glycomycetaceae</taxon>
        <taxon>Natronoglycomyces</taxon>
    </lineage>
</organism>
<dbReference type="GO" id="GO:0005886">
    <property type="term" value="C:plasma membrane"/>
    <property type="evidence" value="ECO:0007669"/>
    <property type="project" value="UniProtKB-SubCell"/>
</dbReference>
<evidence type="ECO:0000256" key="3">
    <source>
        <dbReference type="ARBA" id="ARBA00022692"/>
    </source>
</evidence>
<keyword evidence="5 6" id="KW-0472">Membrane</keyword>
<dbReference type="KEGG" id="nav:JQS30_07755"/>
<evidence type="ECO:0000313" key="9">
    <source>
        <dbReference type="Proteomes" id="UP000662939"/>
    </source>
</evidence>
<proteinExistence type="predicted"/>
<dbReference type="InterPro" id="IPR036259">
    <property type="entry name" value="MFS_trans_sf"/>
</dbReference>
<feature type="transmembrane region" description="Helical" evidence="6">
    <location>
        <begin position="422"/>
        <end position="441"/>
    </location>
</feature>
<evidence type="ECO:0000313" key="8">
    <source>
        <dbReference type="EMBL" id="QSB06772.1"/>
    </source>
</evidence>
<feature type="transmembrane region" description="Helical" evidence="6">
    <location>
        <begin position="353"/>
        <end position="372"/>
    </location>
</feature>
<feature type="transmembrane region" description="Helical" evidence="6">
    <location>
        <begin position="329"/>
        <end position="347"/>
    </location>
</feature>
<evidence type="ECO:0000256" key="1">
    <source>
        <dbReference type="ARBA" id="ARBA00004651"/>
    </source>
</evidence>
<keyword evidence="4 6" id="KW-1133">Transmembrane helix</keyword>
<dbReference type="GO" id="GO:0022857">
    <property type="term" value="F:transmembrane transporter activity"/>
    <property type="evidence" value="ECO:0007669"/>
    <property type="project" value="InterPro"/>
</dbReference>
<evidence type="ECO:0000256" key="4">
    <source>
        <dbReference type="ARBA" id="ARBA00022989"/>
    </source>
</evidence>
<feature type="transmembrane region" description="Helical" evidence="6">
    <location>
        <begin position="173"/>
        <end position="191"/>
    </location>
</feature>
<feature type="domain" description="Major facilitator superfamily (MFS) profile" evidence="7">
    <location>
        <begin position="261"/>
        <end position="456"/>
    </location>
</feature>
<keyword evidence="3 6" id="KW-0812">Transmembrane</keyword>
<dbReference type="InterPro" id="IPR020846">
    <property type="entry name" value="MFS_dom"/>
</dbReference>
<dbReference type="PROSITE" id="PS50850">
    <property type="entry name" value="MFS"/>
    <property type="match status" value="1"/>
</dbReference>
<dbReference type="Proteomes" id="UP000662939">
    <property type="component" value="Chromosome"/>
</dbReference>
<reference evidence="8" key="1">
    <citation type="submission" date="2021-02" db="EMBL/GenBank/DDBJ databases">
        <title>Natronoglycomyces albus gen. nov., sp. nov, a haloalkaliphilic actinobacterium from a soda solonchak soil.</title>
        <authorList>
            <person name="Sorokin D.Y."/>
            <person name="Khijniak T.V."/>
            <person name="Zakharycheva A.P."/>
            <person name="Boueva O.V."/>
            <person name="Ariskina E.V."/>
            <person name="Hahnke R.L."/>
            <person name="Bunk B."/>
            <person name="Sproer C."/>
            <person name="Schumann P."/>
            <person name="Evtushenko L.I."/>
            <person name="Kublanov I.V."/>
        </authorList>
    </citation>
    <scope>NUCLEOTIDE SEQUENCE</scope>
    <source>
        <strain evidence="8">DSM 106290</strain>
    </source>
</reference>
<gene>
    <name evidence="8" type="ORF">JQS30_07755</name>
</gene>
<dbReference type="EMBL" id="CP070496">
    <property type="protein sequence ID" value="QSB06772.1"/>
    <property type="molecule type" value="Genomic_DNA"/>
</dbReference>
<dbReference type="Gene3D" id="1.20.1250.20">
    <property type="entry name" value="MFS general substrate transporter like domains"/>
    <property type="match status" value="1"/>
</dbReference>
<dbReference type="PANTHER" id="PTHR23519:SF1">
    <property type="entry name" value="AUTOPHAGY-RELATED PROTEIN 22"/>
    <property type="match status" value="1"/>
</dbReference>
<evidence type="ECO:0000256" key="6">
    <source>
        <dbReference type="SAM" id="Phobius"/>
    </source>
</evidence>
<dbReference type="SUPFAM" id="SSF103473">
    <property type="entry name" value="MFS general substrate transporter"/>
    <property type="match status" value="1"/>
</dbReference>
<feature type="transmembrane region" description="Helical" evidence="6">
    <location>
        <begin position="106"/>
        <end position="126"/>
    </location>
</feature>
<comment type="subcellular location">
    <subcellularLocation>
        <location evidence="1">Cell membrane</location>
        <topology evidence="1">Multi-pass membrane protein</topology>
    </subcellularLocation>
</comment>
<name>A0A895XSZ1_9ACTN</name>
<dbReference type="InterPro" id="IPR050495">
    <property type="entry name" value="ATG22/LtaA_families"/>
</dbReference>
<feature type="transmembrane region" description="Helical" evidence="6">
    <location>
        <begin position="74"/>
        <end position="94"/>
    </location>
</feature>
<feature type="transmembrane region" description="Helical" evidence="6">
    <location>
        <begin position="298"/>
        <end position="317"/>
    </location>
</feature>
<keyword evidence="9" id="KW-1185">Reference proteome</keyword>